<name>A0A2N9GNT1_FAGSY</name>
<dbReference type="InterPro" id="IPR007123">
    <property type="entry name" value="Gelsolin-like_dom"/>
</dbReference>
<dbReference type="GO" id="GO:0051015">
    <property type="term" value="F:actin filament binding"/>
    <property type="evidence" value="ECO:0007669"/>
    <property type="project" value="InterPro"/>
</dbReference>
<proteinExistence type="predicted"/>
<accession>A0A2N9GNT1</accession>
<dbReference type="InterPro" id="IPR001810">
    <property type="entry name" value="F-box_dom"/>
</dbReference>
<reference evidence="4" key="1">
    <citation type="submission" date="2018-02" db="EMBL/GenBank/DDBJ databases">
        <authorList>
            <person name="Cohen D.B."/>
            <person name="Kent A.D."/>
        </authorList>
    </citation>
    <scope>NUCLEOTIDE SEQUENCE</scope>
</reference>
<organism evidence="4">
    <name type="scientific">Fagus sylvatica</name>
    <name type="common">Beechnut</name>
    <dbReference type="NCBI Taxonomy" id="28930"/>
    <lineage>
        <taxon>Eukaryota</taxon>
        <taxon>Viridiplantae</taxon>
        <taxon>Streptophyta</taxon>
        <taxon>Embryophyta</taxon>
        <taxon>Tracheophyta</taxon>
        <taxon>Spermatophyta</taxon>
        <taxon>Magnoliopsida</taxon>
        <taxon>eudicotyledons</taxon>
        <taxon>Gunneridae</taxon>
        <taxon>Pentapetalae</taxon>
        <taxon>rosids</taxon>
        <taxon>fabids</taxon>
        <taxon>Fagales</taxon>
        <taxon>Fagaceae</taxon>
        <taxon>Fagus</taxon>
    </lineage>
</organism>
<gene>
    <name evidence="4" type="ORF">FSB_LOCUS29000</name>
</gene>
<dbReference type="SUPFAM" id="SSF55753">
    <property type="entry name" value="Actin depolymerizing proteins"/>
    <property type="match status" value="3"/>
</dbReference>
<dbReference type="SUPFAM" id="SSF81383">
    <property type="entry name" value="F-box domain"/>
    <property type="match status" value="1"/>
</dbReference>
<dbReference type="PANTHER" id="PTHR11977">
    <property type="entry name" value="VILLIN"/>
    <property type="match status" value="1"/>
</dbReference>
<dbReference type="InterPro" id="IPR036047">
    <property type="entry name" value="F-box-like_dom_sf"/>
</dbReference>
<keyword evidence="1" id="KW-0677">Repeat</keyword>
<sequence length="495" mass="56611">MSSFGSATPRNEERRGKVAALLKQQGVGVKDMTKSVPVNKEVPPLFERGGEMVWRIDGSAQTLLPKEDFGKSYSGDCYIVRYTYPAGDREKGYFECCWFGKDSIEAARSLNSMDCFFLQSGSSIFTWHGKQCTFEQQHLAAKVAEFLKPGVALQHANEGKESQSFWRALGGKQSYTSKKVAQEIVRDPHLFKYSFNKGIIPPVEEVDDLFTEDILILNTHAKVFVWVGQSVESQRKKAAFKIGQKYIEMAASSEQFGLSSNVPLYTVFEGNEPCFFRTYFSWNMLDLSSDLICEILCPLPIKELFQCLCLSKECYAQIHHWDFIKKHLDANREPPVYVIKTFNKYFSIPFLHNDQFGVPVEIDRPHNVHNDSSIIACCDGLVLVRNTNELFIWNMLIRSKSSIKLQMFQKVSPPSTLYAPSDKHVPDEQLICVPNQHKTVATGNDTAIIVYIVWTVDFDWHAKLIIVEERDRKVLIECLDHIDGWFPRCFLMKSQ</sequence>
<evidence type="ECO:0000313" key="4">
    <source>
        <dbReference type="EMBL" id="SPD01118.1"/>
    </source>
</evidence>
<dbReference type="InterPro" id="IPR007122">
    <property type="entry name" value="Villin/Gelsolin"/>
</dbReference>
<dbReference type="InterPro" id="IPR029006">
    <property type="entry name" value="ADF-H/Gelsolin-like_dom_sf"/>
</dbReference>
<dbReference type="Gene3D" id="3.40.20.10">
    <property type="entry name" value="Severin"/>
    <property type="match status" value="2"/>
</dbReference>
<dbReference type="PANTHER" id="PTHR11977:SF51">
    <property type="entry name" value="PROTEIN FLIGHTLESS-1 HOMOLOG"/>
    <property type="match status" value="1"/>
</dbReference>
<dbReference type="AlphaFoldDB" id="A0A2N9GNT1"/>
<evidence type="ECO:0000256" key="1">
    <source>
        <dbReference type="ARBA" id="ARBA00022737"/>
    </source>
</evidence>
<evidence type="ECO:0000259" key="3">
    <source>
        <dbReference type="Pfam" id="PF00646"/>
    </source>
</evidence>
<dbReference type="SMART" id="SM00262">
    <property type="entry name" value="GEL"/>
    <property type="match status" value="2"/>
</dbReference>
<feature type="domain" description="Gelsolin-like" evidence="2">
    <location>
        <begin position="108"/>
        <end position="166"/>
    </location>
</feature>
<feature type="domain" description="F-box" evidence="3">
    <location>
        <begin position="285"/>
        <end position="323"/>
    </location>
</feature>
<dbReference type="GO" id="GO:0051014">
    <property type="term" value="P:actin filament severing"/>
    <property type="evidence" value="ECO:0007669"/>
    <property type="project" value="TreeGrafter"/>
</dbReference>
<dbReference type="Pfam" id="PF00646">
    <property type="entry name" value="F-box"/>
    <property type="match status" value="1"/>
</dbReference>
<protein>
    <submittedName>
        <fullName evidence="4">Uncharacterized protein</fullName>
    </submittedName>
</protein>
<dbReference type="Pfam" id="PF00626">
    <property type="entry name" value="Gelsolin"/>
    <property type="match status" value="1"/>
</dbReference>
<evidence type="ECO:0000259" key="2">
    <source>
        <dbReference type="Pfam" id="PF00626"/>
    </source>
</evidence>
<dbReference type="CDD" id="cd11288">
    <property type="entry name" value="gelsolin_S5_like"/>
    <property type="match status" value="1"/>
</dbReference>
<dbReference type="EMBL" id="OIVN01002159">
    <property type="protein sequence ID" value="SPD01118.1"/>
    <property type="molecule type" value="Genomic_DNA"/>
</dbReference>